<gene>
    <name evidence="8" type="ORF">XELAEV_180331014mg</name>
</gene>
<evidence type="ECO:0000256" key="7">
    <source>
        <dbReference type="ARBA" id="ARBA00023288"/>
    </source>
</evidence>
<evidence type="ECO:0000256" key="4">
    <source>
        <dbReference type="ARBA" id="ARBA00022707"/>
    </source>
</evidence>
<name>A0A974CIX9_XENLA</name>
<dbReference type="GO" id="GO:0005886">
    <property type="term" value="C:plasma membrane"/>
    <property type="evidence" value="ECO:0007669"/>
    <property type="project" value="UniProtKB-SubCell"/>
</dbReference>
<dbReference type="PANTHER" id="PTHR17601">
    <property type="entry name" value="RAFTLIN-RELATED"/>
    <property type="match status" value="1"/>
</dbReference>
<keyword evidence="7" id="KW-0449">Lipoprotein</keyword>
<feature type="non-terminal residue" evidence="8">
    <location>
        <position position="1"/>
    </location>
</feature>
<dbReference type="InterPro" id="IPR028169">
    <property type="entry name" value="Raftlin"/>
</dbReference>
<reference evidence="9" key="1">
    <citation type="journal article" date="2016" name="Nature">
        <title>Genome evolution in the allotetraploid frog Xenopus laevis.</title>
        <authorList>
            <person name="Session A.M."/>
            <person name="Uno Y."/>
            <person name="Kwon T."/>
            <person name="Chapman J.A."/>
            <person name="Toyoda A."/>
            <person name="Takahashi S."/>
            <person name="Fukui A."/>
            <person name="Hikosaka A."/>
            <person name="Suzuki A."/>
            <person name="Kondo M."/>
            <person name="van Heeringen S.J."/>
            <person name="Quigley I."/>
            <person name="Heinz S."/>
            <person name="Ogino H."/>
            <person name="Ochi H."/>
            <person name="Hellsten U."/>
            <person name="Lyons J.B."/>
            <person name="Simakov O."/>
            <person name="Putnam N."/>
            <person name="Stites J."/>
            <person name="Kuroki Y."/>
            <person name="Tanaka T."/>
            <person name="Michiue T."/>
            <person name="Watanabe M."/>
            <person name="Bogdanovic O."/>
            <person name="Lister R."/>
            <person name="Georgiou G."/>
            <person name="Paranjpe S.S."/>
            <person name="van Kruijsbergen I."/>
            <person name="Shu S."/>
            <person name="Carlson J."/>
            <person name="Kinoshita T."/>
            <person name="Ohta Y."/>
            <person name="Mawaribuchi S."/>
            <person name="Jenkins J."/>
            <person name="Grimwood J."/>
            <person name="Schmutz J."/>
            <person name="Mitros T."/>
            <person name="Mozaffari S.V."/>
            <person name="Suzuki Y."/>
            <person name="Haramoto Y."/>
            <person name="Yamamoto T.S."/>
            <person name="Takagi C."/>
            <person name="Heald R."/>
            <person name="Miller K."/>
            <person name="Haudenschild C."/>
            <person name="Kitzman J."/>
            <person name="Nakayama T."/>
            <person name="Izutsu Y."/>
            <person name="Robert J."/>
            <person name="Fortriede J."/>
            <person name="Burns K."/>
            <person name="Lotay V."/>
            <person name="Karimi K."/>
            <person name="Yasuoka Y."/>
            <person name="Dichmann D.S."/>
            <person name="Flajnik M.F."/>
            <person name="Houston D.W."/>
            <person name="Shendure J."/>
            <person name="DuPasquier L."/>
            <person name="Vize P.D."/>
            <person name="Zorn A.M."/>
            <person name="Ito M."/>
            <person name="Marcotte E.M."/>
            <person name="Wallingford J.B."/>
            <person name="Ito Y."/>
            <person name="Asashima M."/>
            <person name="Ueno N."/>
            <person name="Matsuda Y."/>
            <person name="Veenstra G.J."/>
            <person name="Fujiyama A."/>
            <person name="Harland R.M."/>
            <person name="Taira M."/>
            <person name="Rokhsar D.S."/>
        </authorList>
    </citation>
    <scope>NUCLEOTIDE SEQUENCE [LARGE SCALE GENOMIC DNA]</scope>
    <source>
        <strain evidence="9">J</strain>
    </source>
</reference>
<organism evidence="8 9">
    <name type="scientific">Xenopus laevis</name>
    <name type="common">African clawed frog</name>
    <dbReference type="NCBI Taxonomy" id="8355"/>
    <lineage>
        <taxon>Eukaryota</taxon>
        <taxon>Metazoa</taxon>
        <taxon>Chordata</taxon>
        <taxon>Craniata</taxon>
        <taxon>Vertebrata</taxon>
        <taxon>Euteleostomi</taxon>
        <taxon>Amphibia</taxon>
        <taxon>Batrachia</taxon>
        <taxon>Anura</taxon>
        <taxon>Pipoidea</taxon>
        <taxon>Pipidae</taxon>
        <taxon>Xenopodinae</taxon>
        <taxon>Xenopus</taxon>
        <taxon>Xenopus</taxon>
    </lineage>
</organism>
<comment type="subcellular location">
    <subcellularLocation>
        <location evidence="1">Cell membrane</location>
        <topology evidence="1">Lipid-anchor</topology>
    </subcellularLocation>
</comment>
<dbReference type="Pfam" id="PF15250">
    <property type="entry name" value="Raftlin"/>
    <property type="match status" value="1"/>
</dbReference>
<evidence type="ECO:0000313" key="9">
    <source>
        <dbReference type="Proteomes" id="UP000694892"/>
    </source>
</evidence>
<dbReference type="AlphaFoldDB" id="A0A974CIX9"/>
<sequence>ISSEYTDGVFMFEDFPEQDPKIVKRYDAIVVEQWTILQ</sequence>
<comment type="similarity">
    <text evidence="2">Belongs to the raftlin family.</text>
</comment>
<evidence type="ECO:0000313" key="8">
    <source>
        <dbReference type="EMBL" id="OCT74137.1"/>
    </source>
</evidence>
<keyword evidence="4" id="KW-0519">Myristate</keyword>
<feature type="non-terminal residue" evidence="8">
    <location>
        <position position="38"/>
    </location>
</feature>
<protein>
    <submittedName>
        <fullName evidence="8">Uncharacterized protein</fullName>
    </submittedName>
</protein>
<dbReference type="PANTHER" id="PTHR17601:SF3">
    <property type="entry name" value="RAFTLIN"/>
    <property type="match status" value="1"/>
</dbReference>
<accession>A0A974CIX9</accession>
<dbReference type="Proteomes" id="UP000694892">
    <property type="component" value="Chromosome 6S"/>
</dbReference>
<evidence type="ECO:0000256" key="3">
    <source>
        <dbReference type="ARBA" id="ARBA00022475"/>
    </source>
</evidence>
<keyword evidence="6" id="KW-0564">Palmitate</keyword>
<evidence type="ECO:0000256" key="5">
    <source>
        <dbReference type="ARBA" id="ARBA00023136"/>
    </source>
</evidence>
<dbReference type="EMBL" id="CM004477">
    <property type="protein sequence ID" value="OCT74137.1"/>
    <property type="molecule type" value="Genomic_DNA"/>
</dbReference>
<evidence type="ECO:0000256" key="1">
    <source>
        <dbReference type="ARBA" id="ARBA00004193"/>
    </source>
</evidence>
<proteinExistence type="inferred from homology"/>
<keyword evidence="3" id="KW-1003">Cell membrane</keyword>
<evidence type="ECO:0000256" key="2">
    <source>
        <dbReference type="ARBA" id="ARBA00006390"/>
    </source>
</evidence>
<keyword evidence="5" id="KW-0472">Membrane</keyword>
<evidence type="ECO:0000256" key="6">
    <source>
        <dbReference type="ARBA" id="ARBA00023139"/>
    </source>
</evidence>